<keyword evidence="5" id="KW-1185">Reference proteome</keyword>
<protein>
    <submittedName>
        <fullName evidence="2">Uncharacterized protein</fullName>
    </submittedName>
</protein>
<reference evidence="2" key="1">
    <citation type="submission" date="2021-02" db="EMBL/GenBank/DDBJ databases">
        <authorList>
            <person name="Nowell W R."/>
        </authorList>
    </citation>
    <scope>NUCLEOTIDE SEQUENCE</scope>
</reference>
<proteinExistence type="predicted"/>
<dbReference type="EMBL" id="CAJOBA010009119">
    <property type="protein sequence ID" value="CAF3844122.1"/>
    <property type="molecule type" value="Genomic_DNA"/>
</dbReference>
<dbReference type="InterPro" id="IPR032675">
    <property type="entry name" value="LRR_dom_sf"/>
</dbReference>
<dbReference type="EMBL" id="CAJOBC010009658">
    <property type="protein sequence ID" value="CAF3993364.1"/>
    <property type="molecule type" value="Genomic_DNA"/>
</dbReference>
<dbReference type="Proteomes" id="UP000677228">
    <property type="component" value="Unassembled WGS sequence"/>
</dbReference>
<comment type="caution">
    <text evidence="2">The sequence shown here is derived from an EMBL/GenBank/DDBJ whole genome shotgun (WGS) entry which is preliminary data.</text>
</comment>
<evidence type="ECO:0000313" key="1">
    <source>
        <dbReference type="EMBL" id="CAF1081163.1"/>
    </source>
</evidence>
<evidence type="ECO:0000313" key="5">
    <source>
        <dbReference type="Proteomes" id="UP000663829"/>
    </source>
</evidence>
<evidence type="ECO:0000313" key="4">
    <source>
        <dbReference type="EMBL" id="CAF3993364.1"/>
    </source>
</evidence>
<dbReference type="EMBL" id="CAJNOQ010009652">
    <property type="protein sequence ID" value="CAF1230668.1"/>
    <property type="molecule type" value="Genomic_DNA"/>
</dbReference>
<organism evidence="2 5">
    <name type="scientific">Didymodactylos carnosus</name>
    <dbReference type="NCBI Taxonomy" id="1234261"/>
    <lineage>
        <taxon>Eukaryota</taxon>
        <taxon>Metazoa</taxon>
        <taxon>Spiralia</taxon>
        <taxon>Gnathifera</taxon>
        <taxon>Rotifera</taxon>
        <taxon>Eurotatoria</taxon>
        <taxon>Bdelloidea</taxon>
        <taxon>Philodinida</taxon>
        <taxon>Philodinidae</taxon>
        <taxon>Didymodactylos</taxon>
    </lineage>
</organism>
<dbReference type="AlphaFoldDB" id="A0A814YL83"/>
<name>A0A814YL83_9BILA</name>
<dbReference type="EMBL" id="CAJNOK010009103">
    <property type="protein sequence ID" value="CAF1081163.1"/>
    <property type="molecule type" value="Genomic_DNA"/>
</dbReference>
<dbReference type="Proteomes" id="UP000663829">
    <property type="component" value="Unassembled WGS sequence"/>
</dbReference>
<dbReference type="Gene3D" id="3.80.10.10">
    <property type="entry name" value="Ribonuclease Inhibitor"/>
    <property type="match status" value="1"/>
</dbReference>
<evidence type="ECO:0000313" key="2">
    <source>
        <dbReference type="EMBL" id="CAF1230668.1"/>
    </source>
</evidence>
<gene>
    <name evidence="2" type="ORF">GPM918_LOCUS25158</name>
    <name evidence="1" type="ORF">OVA965_LOCUS18368</name>
    <name evidence="4" type="ORF">SRO942_LOCUS25164</name>
    <name evidence="3" type="ORF">TMI583_LOCUS18380</name>
</gene>
<accession>A0A814YL83</accession>
<sequence>MNKDTLFRFFINEIDYSQINNPECLNDVEYLDLHTSSPVTYSKLSAILTTYYPKVRSLEISDFEIVDNDDNNSNALITRERKLHYVEFVDLSYSTNVAWKNFHKILGLMPNINSLCIGISNLGIRASDFSGSLAVLCNTQALRTKITCLQLILDFTKVNLSKIFIYFDKLEHLRLHFIKYDYDDDTTTKLQYDENTLDSFCFELMENKTLLSVDIIILK</sequence>
<dbReference type="Proteomes" id="UP000681722">
    <property type="component" value="Unassembled WGS sequence"/>
</dbReference>
<dbReference type="Proteomes" id="UP000682733">
    <property type="component" value="Unassembled WGS sequence"/>
</dbReference>
<evidence type="ECO:0000313" key="3">
    <source>
        <dbReference type="EMBL" id="CAF3844122.1"/>
    </source>
</evidence>